<dbReference type="PANTHER" id="PTHR42188:SF1">
    <property type="entry name" value="23S RRNA-SPECIFIC ENDONUCLEASE VAPC20"/>
    <property type="match status" value="1"/>
</dbReference>
<dbReference type="EC" id="3.1.-.-" evidence="5"/>
<keyword evidence="4 5" id="KW-0378">Hydrolase</keyword>
<evidence type="ECO:0000256" key="3">
    <source>
        <dbReference type="ARBA" id="ARBA00022723"/>
    </source>
</evidence>
<name>A0ABY1JAA9_9BACT</name>
<comment type="caution">
    <text evidence="7">The sequence shown here is derived from an EMBL/GenBank/DDBJ whole genome shotgun (WGS) entry which is preliminary data.</text>
</comment>
<dbReference type="Proteomes" id="UP000185093">
    <property type="component" value="Unassembled WGS sequence"/>
</dbReference>
<evidence type="ECO:0000256" key="2">
    <source>
        <dbReference type="ARBA" id="ARBA00022722"/>
    </source>
</evidence>
<accession>A0ABY1JAA9</accession>
<proteinExistence type="inferred from homology"/>
<dbReference type="PANTHER" id="PTHR42188">
    <property type="entry name" value="23S RRNA-SPECIFIC ENDONUCLEASE VAPC20"/>
    <property type="match status" value="1"/>
</dbReference>
<dbReference type="EMBL" id="FSQZ01000001">
    <property type="protein sequence ID" value="SIN61792.1"/>
    <property type="molecule type" value="Genomic_DNA"/>
</dbReference>
<feature type="domain" description="PIN" evidence="6">
    <location>
        <begin position="3"/>
        <end position="132"/>
    </location>
</feature>
<evidence type="ECO:0000256" key="5">
    <source>
        <dbReference type="HAMAP-Rule" id="MF_00265"/>
    </source>
</evidence>
<sequence>MLVFVDTSAWIAVCIANDIHHNPAREKLDRLVKEKDVLVTSNYVLDETYTRLRYDAGLEAAITFHNLVMESALNGDLLLERINEKIEEIAWNIFVSYQDQDFSYTDCTSFALCREIGIKRAFAFDKHFSVMGFILI</sequence>
<dbReference type="InterPro" id="IPR029060">
    <property type="entry name" value="PIN-like_dom_sf"/>
</dbReference>
<dbReference type="InterPro" id="IPR002716">
    <property type="entry name" value="PIN_dom"/>
</dbReference>
<dbReference type="SUPFAM" id="SSF88723">
    <property type="entry name" value="PIN domain-like"/>
    <property type="match status" value="1"/>
</dbReference>
<dbReference type="Pfam" id="PF01850">
    <property type="entry name" value="PIN"/>
    <property type="match status" value="1"/>
</dbReference>
<dbReference type="Gene3D" id="3.40.50.1010">
    <property type="entry name" value="5'-nuclease"/>
    <property type="match status" value="1"/>
</dbReference>
<comment type="similarity">
    <text evidence="5">Belongs to the PINc/VapC protein family.</text>
</comment>
<keyword evidence="3 5" id="KW-0479">Metal-binding</keyword>
<feature type="binding site" evidence="5">
    <location>
        <position position="106"/>
    </location>
    <ligand>
        <name>Mg(2+)</name>
        <dbReference type="ChEBI" id="CHEBI:18420"/>
    </ligand>
</feature>
<evidence type="ECO:0000313" key="7">
    <source>
        <dbReference type="EMBL" id="SIN61792.1"/>
    </source>
</evidence>
<dbReference type="InterPro" id="IPR022907">
    <property type="entry name" value="VapC_family"/>
</dbReference>
<keyword evidence="5" id="KW-0460">Magnesium</keyword>
<organism evidence="7 8">
    <name type="scientific">Acetomicrobium flavidum</name>
    <dbReference type="NCBI Taxonomy" id="49896"/>
    <lineage>
        <taxon>Bacteria</taxon>
        <taxon>Thermotogati</taxon>
        <taxon>Synergistota</taxon>
        <taxon>Synergistia</taxon>
        <taxon>Synergistales</taxon>
        <taxon>Acetomicrobiaceae</taxon>
        <taxon>Acetomicrobium</taxon>
    </lineage>
</organism>
<evidence type="ECO:0000256" key="4">
    <source>
        <dbReference type="ARBA" id="ARBA00022801"/>
    </source>
</evidence>
<keyword evidence="2 5" id="KW-0540">Nuclease</keyword>
<comment type="function">
    <text evidence="5">Toxic component of a toxin-antitoxin (TA) system. An RNase.</text>
</comment>
<feature type="binding site" evidence="5">
    <location>
        <position position="6"/>
    </location>
    <ligand>
        <name>Mg(2+)</name>
        <dbReference type="ChEBI" id="CHEBI:18420"/>
    </ligand>
</feature>
<dbReference type="InterPro" id="IPR039018">
    <property type="entry name" value="VapC20-like"/>
</dbReference>
<evidence type="ECO:0000313" key="8">
    <source>
        <dbReference type="Proteomes" id="UP000185093"/>
    </source>
</evidence>
<keyword evidence="5" id="KW-0800">Toxin</keyword>
<evidence type="ECO:0000256" key="1">
    <source>
        <dbReference type="ARBA" id="ARBA00022649"/>
    </source>
</evidence>
<keyword evidence="1 5" id="KW-1277">Toxin-antitoxin system</keyword>
<protein>
    <recommendedName>
        <fullName evidence="5">Ribonuclease VapC</fullName>
        <shortName evidence="5">RNase VapC</shortName>
        <ecNumber evidence="5">3.1.-.-</ecNumber>
    </recommendedName>
    <alternativeName>
        <fullName evidence="5">Toxin VapC</fullName>
    </alternativeName>
</protein>
<comment type="cofactor">
    <cofactor evidence="5">
        <name>Mg(2+)</name>
        <dbReference type="ChEBI" id="CHEBI:18420"/>
    </cofactor>
</comment>
<keyword evidence="8" id="KW-1185">Reference proteome</keyword>
<gene>
    <name evidence="5" type="primary">vapC</name>
    <name evidence="7" type="ORF">SAMN05444368_0013</name>
</gene>
<dbReference type="HAMAP" id="MF_00265">
    <property type="entry name" value="VapC_Nob1"/>
    <property type="match status" value="1"/>
</dbReference>
<evidence type="ECO:0000259" key="6">
    <source>
        <dbReference type="Pfam" id="PF01850"/>
    </source>
</evidence>
<reference evidence="7 8" key="1">
    <citation type="submission" date="2016-11" db="EMBL/GenBank/DDBJ databases">
        <authorList>
            <person name="Varghese N."/>
            <person name="Submissions S."/>
        </authorList>
    </citation>
    <scope>NUCLEOTIDE SEQUENCE [LARGE SCALE GENOMIC DNA]</scope>
    <source>
        <strain evidence="7 8">DSM 20664</strain>
    </source>
</reference>
<dbReference type="RefSeq" id="WP_074198889.1">
    <property type="nucleotide sequence ID" value="NZ_DAONLC010000037.1"/>
</dbReference>